<feature type="binding site" evidence="13">
    <location>
        <position position="180"/>
    </location>
    <ligand>
        <name>ATP</name>
        <dbReference type="ChEBI" id="CHEBI:30616"/>
    </ligand>
</feature>
<keyword evidence="9 14" id="KW-0418">Kinase</keyword>
<dbReference type="Pfam" id="PF00696">
    <property type="entry name" value="AA_kinase"/>
    <property type="match status" value="1"/>
</dbReference>
<comment type="similarity">
    <text evidence="4 14">Belongs to the aspartokinase family.</text>
</comment>
<reference evidence="17 18" key="2">
    <citation type="journal article" date="2011" name="Stand. Genomic Sci.">
        <title>Complete genome sequence of Truepera radiovictrix type strain (RQ-24).</title>
        <authorList>
            <person name="Ivanova N."/>
            <person name="Rohde C."/>
            <person name="Munk C."/>
            <person name="Nolan M."/>
            <person name="Lucas S."/>
            <person name="Del Rio T.G."/>
            <person name="Tice H."/>
            <person name="Deshpande S."/>
            <person name="Cheng J.F."/>
            <person name="Tapia R."/>
            <person name="Han C."/>
            <person name="Goodwin L."/>
            <person name="Pitluck S."/>
            <person name="Liolios K."/>
            <person name="Mavromatis K."/>
            <person name="Mikhailova N."/>
            <person name="Pati A."/>
            <person name="Chen A."/>
            <person name="Palaniappan K."/>
            <person name="Land M."/>
            <person name="Hauser L."/>
            <person name="Chang Y.J."/>
            <person name="Jeffries C.D."/>
            <person name="Brambilla E."/>
            <person name="Rohde M."/>
            <person name="Goker M."/>
            <person name="Tindall B.J."/>
            <person name="Woyke T."/>
            <person name="Bristow J."/>
            <person name="Eisen J.A."/>
            <person name="Markowitz V."/>
            <person name="Hugenholtz P."/>
            <person name="Kyrpides N.C."/>
            <person name="Klenk H.P."/>
            <person name="Lapidus A."/>
        </authorList>
    </citation>
    <scope>NUCLEOTIDE SEQUENCE [LARGE SCALE GENOMIC DNA]</scope>
    <source>
        <strain evidence="18">DSM 17093 / CIP 108686 / LMG 22925 / RQ-24</strain>
    </source>
</reference>
<dbReference type="PROSITE" id="PS51671">
    <property type="entry name" value="ACT"/>
    <property type="match status" value="2"/>
</dbReference>
<evidence type="ECO:0000256" key="9">
    <source>
        <dbReference type="ARBA" id="ARBA00022777"/>
    </source>
</evidence>
<evidence type="ECO:0000256" key="7">
    <source>
        <dbReference type="ARBA" id="ARBA00022737"/>
    </source>
</evidence>
<dbReference type="GO" id="GO:0009089">
    <property type="term" value="P:lysine biosynthetic process via diaminopimelate"/>
    <property type="evidence" value="ECO:0007669"/>
    <property type="project" value="UniProtKB-UniPathway"/>
</dbReference>
<dbReference type="FunFam" id="3.30.2130.10:FF:000001">
    <property type="entry name" value="Bifunctional aspartokinase/homoserine dehydrogenase"/>
    <property type="match status" value="1"/>
</dbReference>
<evidence type="ECO:0000256" key="10">
    <source>
        <dbReference type="ARBA" id="ARBA00022840"/>
    </source>
</evidence>
<evidence type="ECO:0000256" key="11">
    <source>
        <dbReference type="ARBA" id="ARBA00023154"/>
    </source>
</evidence>
<dbReference type="UniPathway" id="UPA00050">
    <property type="reaction ID" value="UER00461"/>
</dbReference>
<dbReference type="Gene3D" id="3.40.1160.10">
    <property type="entry name" value="Acetylglutamate kinase-like"/>
    <property type="match status" value="1"/>
</dbReference>
<evidence type="ECO:0000256" key="8">
    <source>
        <dbReference type="ARBA" id="ARBA00022741"/>
    </source>
</evidence>
<dbReference type="UniPathway" id="UPA00034">
    <property type="reaction ID" value="UER00015"/>
</dbReference>
<keyword evidence="8 13" id="KW-0547">Nucleotide-binding</keyword>
<dbReference type="Gene3D" id="3.30.2130.10">
    <property type="entry name" value="VC0802-like"/>
    <property type="match status" value="1"/>
</dbReference>
<dbReference type="GO" id="GO:0005829">
    <property type="term" value="C:cytosol"/>
    <property type="evidence" value="ECO:0007669"/>
    <property type="project" value="TreeGrafter"/>
</dbReference>
<dbReference type="eggNOG" id="COG0527">
    <property type="taxonomic scope" value="Bacteria"/>
</dbReference>
<dbReference type="EMBL" id="CP002049">
    <property type="protein sequence ID" value="ADI14106.1"/>
    <property type="molecule type" value="Genomic_DNA"/>
</dbReference>
<evidence type="ECO:0000256" key="13">
    <source>
        <dbReference type="PIRSR" id="PIRSR000726-1"/>
    </source>
</evidence>
<dbReference type="NCBIfam" id="TIGR00657">
    <property type="entry name" value="asp_kinases"/>
    <property type="match status" value="1"/>
</dbReference>
<evidence type="ECO:0000256" key="4">
    <source>
        <dbReference type="ARBA" id="ARBA00010122"/>
    </source>
</evidence>
<dbReference type="NCBIfam" id="TIGR00656">
    <property type="entry name" value="asp_kin_monofn"/>
    <property type="match status" value="1"/>
</dbReference>
<comment type="pathway">
    <text evidence="1 15">Amino-acid biosynthesis; L-lysine biosynthesis via DAP pathway; (S)-tetrahydrodipicolinate from L-aspartate: step 1/4.</text>
</comment>
<evidence type="ECO:0000256" key="5">
    <source>
        <dbReference type="ARBA" id="ARBA00022605"/>
    </source>
</evidence>
<dbReference type="CDD" id="cd04261">
    <property type="entry name" value="AAK_AKii-LysC-BS"/>
    <property type="match status" value="1"/>
</dbReference>
<keyword evidence="10 13" id="KW-0067">ATP-binding</keyword>
<dbReference type="InterPro" id="IPR002912">
    <property type="entry name" value="ACT_dom"/>
</dbReference>
<evidence type="ECO:0000256" key="14">
    <source>
        <dbReference type="RuleBase" id="RU003448"/>
    </source>
</evidence>
<comment type="pathway">
    <text evidence="3 15">Amino-acid biosynthesis; L-threonine biosynthesis; L-threonine from L-aspartate: step 1/5.</text>
</comment>
<gene>
    <name evidence="17" type="ordered locus">Trad_0977</name>
</gene>
<feature type="binding site" evidence="13">
    <location>
        <begin position="8"/>
        <end position="11"/>
    </location>
    <ligand>
        <name>ATP</name>
        <dbReference type="ChEBI" id="CHEBI:30616"/>
    </ligand>
</feature>
<evidence type="ECO:0000256" key="12">
    <source>
        <dbReference type="ARBA" id="ARBA00047872"/>
    </source>
</evidence>
<sequence length="414" mass="43560">MSKIVVQKYGGTSVGDLDRIRKVASRVARAVEAGDKVAVTVSAMGRTTDALVSLAKEITARPDRRELDMLMATGEQQSIALLTMALHTLGVRARSFTGQQAGFLTDSASGGARILEVNPERLLAALEHDDVVVIAGFQGVDATGMITTLGRGGSDTTAVAVAAALGARECEIYTDTEGVYTTDPHLVPRASKLERIDYDEMLELASLGAKVLHPRSVWYARRYGVTIHVRSSFSYNPGTLVARFDKEAGVKTDRPVTGVALDRNHARIDLLGVPDTPGVAAKVFGALGAAGISADTIIQGVPGDGSRQQMAFTVNQDVVEDALEAVRPVLAEIGGEVRADRDIAKLSVVGIAVGSTPGVAATMFRAVAEVGANIEMIATSEVRISVVIEAAKAVEALHAVHRAFGLERDPDVLA</sequence>
<evidence type="ECO:0000256" key="3">
    <source>
        <dbReference type="ARBA" id="ARBA00005139"/>
    </source>
</evidence>
<feature type="binding site" evidence="13">
    <location>
        <begin position="210"/>
        <end position="211"/>
    </location>
    <ligand>
        <name>ATP</name>
        <dbReference type="ChEBI" id="CHEBI:30616"/>
    </ligand>
</feature>
<dbReference type="HOGENOM" id="CLU_009116_3_2_0"/>
<dbReference type="STRING" id="649638.Trad_0977"/>
<evidence type="ECO:0000256" key="1">
    <source>
        <dbReference type="ARBA" id="ARBA00004766"/>
    </source>
</evidence>
<dbReference type="InterPro" id="IPR005260">
    <property type="entry name" value="Asp_kin_monofn"/>
</dbReference>
<dbReference type="Proteomes" id="UP000000379">
    <property type="component" value="Chromosome"/>
</dbReference>
<dbReference type="GO" id="GO:0004072">
    <property type="term" value="F:aspartate kinase activity"/>
    <property type="evidence" value="ECO:0007669"/>
    <property type="project" value="UniProtKB-EC"/>
</dbReference>
<comment type="pathway">
    <text evidence="2 15">Amino-acid biosynthesis; L-methionine biosynthesis via de novo pathway; L-homoserine from L-aspartate: step 1/3.</text>
</comment>
<dbReference type="FunFam" id="3.40.1160.10:FF:000002">
    <property type="entry name" value="Aspartokinase"/>
    <property type="match status" value="1"/>
</dbReference>
<comment type="catalytic activity">
    <reaction evidence="12 14">
        <text>L-aspartate + ATP = 4-phospho-L-aspartate + ADP</text>
        <dbReference type="Rhea" id="RHEA:23776"/>
        <dbReference type="ChEBI" id="CHEBI:29991"/>
        <dbReference type="ChEBI" id="CHEBI:30616"/>
        <dbReference type="ChEBI" id="CHEBI:57535"/>
        <dbReference type="ChEBI" id="CHEBI:456216"/>
        <dbReference type="EC" id="2.7.2.4"/>
    </reaction>
</comment>
<dbReference type="KEGG" id="tra:Trad_0977"/>
<dbReference type="Pfam" id="PF22468">
    <property type="entry name" value="ACT_9"/>
    <property type="match status" value="1"/>
</dbReference>
<dbReference type="GO" id="GO:0009088">
    <property type="term" value="P:threonine biosynthetic process"/>
    <property type="evidence" value="ECO:0007669"/>
    <property type="project" value="UniProtKB-UniPathway"/>
</dbReference>
<dbReference type="SUPFAM" id="SSF55021">
    <property type="entry name" value="ACT-like"/>
    <property type="match status" value="2"/>
</dbReference>
<dbReference type="InterPro" id="IPR001341">
    <property type="entry name" value="Asp_kinase"/>
</dbReference>
<dbReference type="OrthoDB" id="9799110at2"/>
<dbReference type="AlphaFoldDB" id="D7CUW5"/>
<keyword evidence="5 15" id="KW-0028">Amino-acid biosynthesis</keyword>
<keyword evidence="6 14" id="KW-0808">Transferase</keyword>
<dbReference type="PIRSF" id="PIRSF000726">
    <property type="entry name" value="Asp_kin"/>
    <property type="match status" value="1"/>
</dbReference>
<evidence type="ECO:0000256" key="6">
    <source>
        <dbReference type="ARBA" id="ARBA00022679"/>
    </source>
</evidence>
<dbReference type="InterPro" id="IPR045865">
    <property type="entry name" value="ACT-like_dom_sf"/>
</dbReference>
<feature type="binding site" evidence="13">
    <location>
        <begin position="174"/>
        <end position="175"/>
    </location>
    <ligand>
        <name>ATP</name>
        <dbReference type="ChEBI" id="CHEBI:30616"/>
    </ligand>
</feature>
<evidence type="ECO:0000313" key="18">
    <source>
        <dbReference type="Proteomes" id="UP000000379"/>
    </source>
</evidence>
<feature type="binding site" evidence="13">
    <location>
        <position position="75"/>
    </location>
    <ligand>
        <name>substrate</name>
    </ligand>
</feature>
<evidence type="ECO:0000313" key="17">
    <source>
        <dbReference type="EMBL" id="ADI14106.1"/>
    </source>
</evidence>
<keyword evidence="11" id="KW-0457">Lysine biosynthesis</keyword>
<keyword evidence="18" id="KW-1185">Reference proteome</keyword>
<feature type="binding site" evidence="13">
    <location>
        <position position="48"/>
    </location>
    <ligand>
        <name>substrate</name>
    </ligand>
</feature>
<dbReference type="SUPFAM" id="SSF53633">
    <property type="entry name" value="Carbamate kinase-like"/>
    <property type="match status" value="1"/>
</dbReference>
<feature type="domain" description="ACT" evidence="16">
    <location>
        <begin position="348"/>
        <end position="414"/>
    </location>
</feature>
<accession>D7CUW5</accession>
<dbReference type="CDD" id="cd04923">
    <property type="entry name" value="ACT_AK-LysC-DapG-like_2"/>
    <property type="match status" value="1"/>
</dbReference>
<protein>
    <recommendedName>
        <fullName evidence="14">Aspartokinase</fullName>
        <ecNumber evidence="14">2.7.2.4</ecNumber>
    </recommendedName>
</protein>
<dbReference type="InterPro" id="IPR041740">
    <property type="entry name" value="AKii-LysC-BS"/>
</dbReference>
<dbReference type="Pfam" id="PF01842">
    <property type="entry name" value="ACT"/>
    <property type="match status" value="1"/>
</dbReference>
<dbReference type="UniPathway" id="UPA00051">
    <property type="reaction ID" value="UER00462"/>
</dbReference>
<dbReference type="NCBIfam" id="NF005154">
    <property type="entry name" value="PRK06635.1-2"/>
    <property type="match status" value="1"/>
</dbReference>
<evidence type="ECO:0000256" key="2">
    <source>
        <dbReference type="ARBA" id="ARBA00004986"/>
    </source>
</evidence>
<feature type="domain" description="ACT" evidence="16">
    <location>
        <begin position="268"/>
        <end position="344"/>
    </location>
</feature>
<reference evidence="18" key="1">
    <citation type="submission" date="2010-05" db="EMBL/GenBank/DDBJ databases">
        <title>The complete genome of Truepera radiovictris DSM 17093.</title>
        <authorList>
            <consortium name="US DOE Joint Genome Institute (JGI-PGF)"/>
            <person name="Lucas S."/>
            <person name="Copeland A."/>
            <person name="Lapidus A."/>
            <person name="Glavina del Rio T."/>
            <person name="Dalin E."/>
            <person name="Tice H."/>
            <person name="Bruce D."/>
            <person name="Goodwin L."/>
            <person name="Pitluck S."/>
            <person name="Kyrpides N."/>
            <person name="Mavromatis K."/>
            <person name="Ovchinnikova G."/>
            <person name="Munk A.C."/>
            <person name="Detter J.C."/>
            <person name="Han C."/>
            <person name="Tapia R."/>
            <person name="Land M."/>
            <person name="Hauser L."/>
            <person name="Markowitz V."/>
            <person name="Cheng J.-F."/>
            <person name="Hugenholtz P."/>
            <person name="Woyke T."/>
            <person name="Wu D."/>
            <person name="Tindall B."/>
            <person name="Pomrenke H.G."/>
            <person name="Brambilla E."/>
            <person name="Klenk H.-P."/>
            <person name="Eisen J.A."/>
        </authorList>
    </citation>
    <scope>NUCLEOTIDE SEQUENCE [LARGE SCALE GENOMIC DNA]</scope>
    <source>
        <strain evidence="18">DSM 17093 / CIP 108686 / LMG 22925 / RQ-24</strain>
    </source>
</reference>
<dbReference type="GO" id="GO:0009090">
    <property type="term" value="P:homoserine biosynthetic process"/>
    <property type="evidence" value="ECO:0007669"/>
    <property type="project" value="TreeGrafter"/>
</dbReference>
<dbReference type="EC" id="2.7.2.4" evidence="14"/>
<dbReference type="InterPro" id="IPR054352">
    <property type="entry name" value="ACT_Aspartokinase"/>
</dbReference>
<dbReference type="RefSeq" id="WP_013177477.1">
    <property type="nucleotide sequence ID" value="NC_014221.1"/>
</dbReference>
<dbReference type="PANTHER" id="PTHR21499">
    <property type="entry name" value="ASPARTATE KINASE"/>
    <property type="match status" value="1"/>
</dbReference>
<dbReference type="InterPro" id="IPR036393">
    <property type="entry name" value="AceGlu_kinase-like_sf"/>
</dbReference>
<dbReference type="NCBIfam" id="NF005155">
    <property type="entry name" value="PRK06635.1-4"/>
    <property type="match status" value="1"/>
</dbReference>
<name>D7CUW5_TRURR</name>
<keyword evidence="7" id="KW-0677">Repeat</keyword>
<dbReference type="InterPro" id="IPR001048">
    <property type="entry name" value="Asp/Glu/Uridylate_kinase"/>
</dbReference>
<organism evidence="17 18">
    <name type="scientific">Truepera radiovictrix (strain DSM 17093 / CIP 108686 / LMG 22925 / RQ-24)</name>
    <dbReference type="NCBI Taxonomy" id="649638"/>
    <lineage>
        <taxon>Bacteria</taxon>
        <taxon>Thermotogati</taxon>
        <taxon>Deinococcota</taxon>
        <taxon>Deinococci</taxon>
        <taxon>Trueperales</taxon>
        <taxon>Trueperaceae</taxon>
        <taxon>Truepera</taxon>
    </lineage>
</organism>
<dbReference type="PANTHER" id="PTHR21499:SF3">
    <property type="entry name" value="ASPARTOKINASE"/>
    <property type="match status" value="1"/>
</dbReference>
<dbReference type="GO" id="GO:0005524">
    <property type="term" value="F:ATP binding"/>
    <property type="evidence" value="ECO:0007669"/>
    <property type="project" value="UniProtKB-KW"/>
</dbReference>
<proteinExistence type="inferred from homology"/>
<evidence type="ECO:0000259" key="16">
    <source>
        <dbReference type="PROSITE" id="PS51671"/>
    </source>
</evidence>
<dbReference type="PROSITE" id="PS00324">
    <property type="entry name" value="ASPARTOKINASE"/>
    <property type="match status" value="1"/>
</dbReference>
<evidence type="ECO:0000256" key="15">
    <source>
        <dbReference type="RuleBase" id="RU004249"/>
    </source>
</evidence>
<dbReference type="CDD" id="cd04913">
    <property type="entry name" value="ACT_AKii-LysC-BS-like_1"/>
    <property type="match status" value="1"/>
</dbReference>
<dbReference type="InterPro" id="IPR018042">
    <property type="entry name" value="Aspartate_kinase_CS"/>
</dbReference>